<dbReference type="EMBL" id="JAEACU010000009">
    <property type="protein sequence ID" value="KAH7518947.1"/>
    <property type="molecule type" value="Genomic_DNA"/>
</dbReference>
<feature type="region of interest" description="Disordered" evidence="1">
    <location>
        <begin position="25"/>
        <end position="96"/>
    </location>
</feature>
<evidence type="ECO:0000313" key="3">
    <source>
        <dbReference type="Proteomes" id="UP000813462"/>
    </source>
</evidence>
<dbReference type="InterPro" id="IPR027267">
    <property type="entry name" value="AH/BAR_dom_sf"/>
</dbReference>
<feature type="compositionally biased region" description="Basic and acidic residues" evidence="1">
    <location>
        <begin position="44"/>
        <end position="66"/>
    </location>
</feature>
<dbReference type="AlphaFoldDB" id="A0A978UVP7"/>
<evidence type="ECO:0000313" key="2">
    <source>
        <dbReference type="EMBL" id="KAH7518947.1"/>
    </source>
</evidence>
<feature type="region of interest" description="Disordered" evidence="1">
    <location>
        <begin position="410"/>
        <end position="429"/>
    </location>
</feature>
<dbReference type="CDD" id="cd07307">
    <property type="entry name" value="BAR"/>
    <property type="match status" value="1"/>
</dbReference>
<feature type="compositionally biased region" description="Basic and acidic residues" evidence="1">
    <location>
        <begin position="25"/>
        <end position="37"/>
    </location>
</feature>
<dbReference type="PANTHER" id="PTHR34119:SF19">
    <property type="entry name" value="HYDROXYPROLINE-RICH GLYCOPROTEIN FAMILY PROTEIN"/>
    <property type="match status" value="1"/>
</dbReference>
<reference evidence="2" key="1">
    <citation type="journal article" date="2021" name="Front. Plant Sci.">
        <title>Chromosome-Scale Genome Assembly for Chinese Sour Jujube and Insights Into Its Genome Evolution and Domestication Signature.</title>
        <authorList>
            <person name="Shen L.-Y."/>
            <person name="Luo H."/>
            <person name="Wang X.-L."/>
            <person name="Wang X.-M."/>
            <person name="Qiu X.-J."/>
            <person name="Liu H."/>
            <person name="Zhou S.-S."/>
            <person name="Jia K.-H."/>
            <person name="Nie S."/>
            <person name="Bao Y.-T."/>
            <person name="Zhang R.-G."/>
            <person name="Yun Q.-Z."/>
            <person name="Chai Y.-H."/>
            <person name="Lu J.-Y."/>
            <person name="Li Y."/>
            <person name="Zhao S.-W."/>
            <person name="Mao J.-F."/>
            <person name="Jia S.-G."/>
            <person name="Mao Y.-M."/>
        </authorList>
    </citation>
    <scope>NUCLEOTIDE SEQUENCE</scope>
    <source>
        <strain evidence="2">AT0</strain>
        <tissue evidence="2">Leaf</tissue>
    </source>
</reference>
<gene>
    <name evidence="2" type="ORF">FEM48_Zijuj09G0225300</name>
</gene>
<protein>
    <submittedName>
        <fullName evidence="2">Uncharacterized protein</fullName>
    </submittedName>
</protein>
<feature type="compositionally biased region" description="Basic and acidic residues" evidence="1">
    <location>
        <begin position="134"/>
        <end position="143"/>
    </location>
</feature>
<feature type="compositionally biased region" description="Basic and acidic residues" evidence="1">
    <location>
        <begin position="73"/>
        <end position="87"/>
    </location>
</feature>
<sequence>MGCGISKFEQEVITGTTYESNDKLINHRDQDHVDRHHPISSTSKLEDYGRNNEDNIDDYRARDGHRIYTSSNTKEEVESMQEREVKGCRNSNDFDGTKEKDRLLEKKLLVDNKQNGSPSFRDYCNLDDECHSKDNCKKEDKTNESQLTLEGPPDGDEDMQDMRNCYDSLLSAAAATANSAYEFSESLREMGACLLEKTALHDDEESGRALLKLGKVQYELQKLVDSYRAHVIQTITNPSESLLHELRTVEYRDSLVQEMKRQCDEKRDIYEYMVAQQKEKGRSKSGKSESLSFQQLKAAHDEYDEEATLCVFRLKSLKQGQSRSLLTQAARHHAAQLNFFRKGLKSLEAVDPHVRLITEQQHIEYQFSGLEDDDGEDREYGNDDNAYGELSFDYRTNKHGFDAVPTSMNSMEVDEEENSSPQASKLESPEIILDKSQADLLVPSRDVRVGSYSAPILAEKKFDPAEKVRQIQASAARKSNTYVLPTPIDAKGSISSKNTSSINPRPGGRAHLWHSSPLEEKKHEKDYGDGNLSGSNNIKAQLTLKESSTKSSILLPPPLAEGLPLPQHDTVNVSDTKKIKAFSGPLTSKSSSTKPVLSASGPIASADLPHLVSGMVSRLPVPQSSSPKVSPSASPPPVSSPKISELHELPRPPGSLAAKPSRTPGLVGHSAPLYFRNHELNPTNRVPLVASNKASPLPTPPMVVPRSFSIPSSSQRSMTLHVTKHFDSHQVSNKAENVTSPPLTPISLANIKPGPTVSEVATQSSPIQGEVAISIIFFNV</sequence>
<dbReference type="InterPro" id="IPR037488">
    <property type="entry name" value="At2g33490-like"/>
</dbReference>
<comment type="caution">
    <text evidence="2">The sequence shown here is derived from an EMBL/GenBank/DDBJ whole genome shotgun (WGS) entry which is preliminary data.</text>
</comment>
<feature type="region of interest" description="Disordered" evidence="1">
    <location>
        <begin position="488"/>
        <end position="513"/>
    </location>
</feature>
<evidence type="ECO:0000256" key="1">
    <source>
        <dbReference type="SAM" id="MobiDB-lite"/>
    </source>
</evidence>
<dbReference type="Gene3D" id="1.20.1270.60">
    <property type="entry name" value="Arfaptin homology (AH) domain/BAR domain"/>
    <property type="match status" value="1"/>
</dbReference>
<feature type="compositionally biased region" description="Low complexity" evidence="1">
    <location>
        <begin position="620"/>
        <end position="632"/>
    </location>
</feature>
<feature type="region of interest" description="Disordered" evidence="1">
    <location>
        <begin position="618"/>
        <end position="665"/>
    </location>
</feature>
<feature type="region of interest" description="Disordered" evidence="1">
    <location>
        <begin position="134"/>
        <end position="157"/>
    </location>
</feature>
<dbReference type="Proteomes" id="UP000813462">
    <property type="component" value="Unassembled WGS sequence"/>
</dbReference>
<name>A0A978UVP7_ZIZJJ</name>
<dbReference type="SUPFAM" id="SSF103657">
    <property type="entry name" value="BAR/IMD domain-like"/>
    <property type="match status" value="1"/>
</dbReference>
<feature type="compositionally biased region" description="Polar residues" evidence="1">
    <location>
        <begin position="493"/>
        <end position="503"/>
    </location>
</feature>
<accession>A0A978UVP7</accession>
<organism evidence="2 3">
    <name type="scientific">Ziziphus jujuba var. spinosa</name>
    <dbReference type="NCBI Taxonomy" id="714518"/>
    <lineage>
        <taxon>Eukaryota</taxon>
        <taxon>Viridiplantae</taxon>
        <taxon>Streptophyta</taxon>
        <taxon>Embryophyta</taxon>
        <taxon>Tracheophyta</taxon>
        <taxon>Spermatophyta</taxon>
        <taxon>Magnoliopsida</taxon>
        <taxon>eudicotyledons</taxon>
        <taxon>Gunneridae</taxon>
        <taxon>Pentapetalae</taxon>
        <taxon>rosids</taxon>
        <taxon>fabids</taxon>
        <taxon>Rosales</taxon>
        <taxon>Rhamnaceae</taxon>
        <taxon>Paliureae</taxon>
        <taxon>Ziziphus</taxon>
    </lineage>
</organism>
<proteinExistence type="predicted"/>
<dbReference type="PANTHER" id="PTHR34119">
    <property type="entry name" value="HYDROXYPROLINE-RICH GLYCOPROTEIN-LIKE"/>
    <property type="match status" value="1"/>
</dbReference>